<dbReference type="Proteomes" id="UP000029273">
    <property type="component" value="Unassembled WGS sequence"/>
</dbReference>
<dbReference type="Pfam" id="PF10518">
    <property type="entry name" value="TAT_signal"/>
    <property type="match status" value="1"/>
</dbReference>
<reference evidence="3 4" key="1">
    <citation type="journal article" date="2014" name="Genome Announc.">
        <title>Draft Genome Sequence of the Iron-Oxidizing, Acidophilic, and Halotolerant 'Thiobacillus prosperus' Type Strain DSM 5130.</title>
        <authorList>
            <person name="Ossandon F.J."/>
            <person name="Cardenas J.P."/>
            <person name="Corbett M."/>
            <person name="Quatrini R."/>
            <person name="Holmes D.S."/>
            <person name="Watkin E."/>
        </authorList>
    </citation>
    <scope>NUCLEOTIDE SEQUENCE [LARGE SCALE GENOMIC DNA]</scope>
    <source>
        <strain evidence="3 4">DSM 5130</strain>
    </source>
</reference>
<dbReference type="GO" id="GO:0005886">
    <property type="term" value="C:plasma membrane"/>
    <property type="evidence" value="ECO:0007669"/>
    <property type="project" value="InterPro"/>
</dbReference>
<dbReference type="AlphaFoldDB" id="A0A1A6C053"/>
<accession>A0A1A6C053</accession>
<dbReference type="CDD" id="cd19963">
    <property type="entry name" value="PBP1_BMP-like"/>
    <property type="match status" value="1"/>
</dbReference>
<dbReference type="STRING" id="160660.BJI67_02670"/>
<dbReference type="PANTHER" id="PTHR43208">
    <property type="entry name" value="ABC TRANSPORTER SUBSTRATE-BINDING PROTEIN"/>
    <property type="match status" value="1"/>
</dbReference>
<evidence type="ECO:0000256" key="1">
    <source>
        <dbReference type="ARBA" id="ARBA00022729"/>
    </source>
</evidence>
<dbReference type="InterPro" id="IPR052910">
    <property type="entry name" value="ABC-Purine-Binding"/>
</dbReference>
<gene>
    <name evidence="3" type="ORF">Thpro_022188</name>
</gene>
<dbReference type="Gene3D" id="3.40.50.2300">
    <property type="match status" value="2"/>
</dbReference>
<comment type="caution">
    <text evidence="3">The sequence shown here is derived from an EMBL/GenBank/DDBJ whole genome shotgun (WGS) entry which is preliminary data.</text>
</comment>
<dbReference type="InterPro" id="IPR003760">
    <property type="entry name" value="PnrA-like"/>
</dbReference>
<dbReference type="InterPro" id="IPR006311">
    <property type="entry name" value="TAT_signal"/>
</dbReference>
<organism evidence="3 4">
    <name type="scientific">Acidihalobacter prosperus</name>
    <dbReference type="NCBI Taxonomy" id="160660"/>
    <lineage>
        <taxon>Bacteria</taxon>
        <taxon>Pseudomonadati</taxon>
        <taxon>Pseudomonadota</taxon>
        <taxon>Gammaproteobacteria</taxon>
        <taxon>Chromatiales</taxon>
        <taxon>Ectothiorhodospiraceae</taxon>
        <taxon>Acidihalobacter</taxon>
    </lineage>
</organism>
<evidence type="ECO:0000313" key="4">
    <source>
        <dbReference type="Proteomes" id="UP000029273"/>
    </source>
</evidence>
<keyword evidence="1" id="KW-0732">Signal</keyword>
<protein>
    <submittedName>
        <fullName evidence="3">Nucleoside ABC transporter, periplasmic nucleoside-binding protein</fullName>
    </submittedName>
</protein>
<name>A0A1A6C053_9GAMM</name>
<dbReference type="EMBL" id="JQSG02000006">
    <property type="protein sequence ID" value="OBS07938.1"/>
    <property type="molecule type" value="Genomic_DNA"/>
</dbReference>
<dbReference type="OrthoDB" id="9769871at2"/>
<dbReference type="PROSITE" id="PS51318">
    <property type="entry name" value="TAT"/>
    <property type="match status" value="1"/>
</dbReference>
<proteinExistence type="predicted"/>
<sequence length="369" mass="40486">MSSRRDFLKGMGALAAAGALGGLPGRSMASEYYRIPLKKPLKVGFVYVDPIGDIGWTYQHELGRKYMDKMLAGKVVSNYVADVAEAKSEPVIRRLAQTGHQLIFTTSFGYMDPTLKVAKEFPHVIFEQATGFKTAPNMGNYNGRFYEAQYLTGLVAGAMTKTDKIGFILPFPIPEVYRVVDAFTIGLHETNPKATVKTVWVNTWYDPSKEREAALTLAASGCDVIATHTDSPAPMQVAESKGIYAFCQDSDQKQYGPHAQLTGVVDDWAPYYYETARKVLEGKWKSGSVWGGLKSGMVQLAPLNPAIPKPVADLVYKRKKAIEDGSFAIFKGPLYDQKGTLKVPAGKTLTDNDLLGLQWFVKGVEGQSS</sequence>
<dbReference type="RefSeq" id="WP_065089854.1">
    <property type="nucleotide sequence ID" value="NZ_JQSG02000006.1"/>
</dbReference>
<dbReference type="PANTHER" id="PTHR43208:SF1">
    <property type="entry name" value="ABC TRANSPORTER SUBSTRATE-BINDING PROTEIN"/>
    <property type="match status" value="1"/>
</dbReference>
<evidence type="ECO:0000313" key="3">
    <source>
        <dbReference type="EMBL" id="OBS07938.1"/>
    </source>
</evidence>
<keyword evidence="4" id="KW-1185">Reference proteome</keyword>
<feature type="domain" description="ABC transporter substrate-binding protein PnrA-like" evidence="2">
    <location>
        <begin position="42"/>
        <end position="323"/>
    </location>
</feature>
<dbReference type="InterPro" id="IPR019546">
    <property type="entry name" value="TAT_signal_bac_arc"/>
</dbReference>
<dbReference type="Pfam" id="PF02608">
    <property type="entry name" value="Bmp"/>
    <property type="match status" value="1"/>
</dbReference>
<evidence type="ECO:0000259" key="2">
    <source>
        <dbReference type="Pfam" id="PF02608"/>
    </source>
</evidence>
<dbReference type="NCBIfam" id="TIGR01409">
    <property type="entry name" value="TAT_signal_seq"/>
    <property type="match status" value="1"/>
</dbReference>